<proteinExistence type="predicted"/>
<reference evidence="1 2" key="1">
    <citation type="submission" date="2016-12" db="EMBL/GenBank/DDBJ databases">
        <title>Domibacillus antri genome sequencing.</title>
        <authorList>
            <person name="Verma A."/>
            <person name="Krishnamurthi S."/>
        </authorList>
    </citation>
    <scope>NUCLEOTIDE SEQUENCE [LARGE SCALE GENOMIC DNA]</scope>
    <source>
        <strain evidence="1 2">XD80</strain>
    </source>
</reference>
<dbReference type="RefSeq" id="WP_075397807.1">
    <property type="nucleotide sequence ID" value="NZ_MSDU01000008.1"/>
</dbReference>
<evidence type="ECO:0000313" key="2">
    <source>
        <dbReference type="Proteomes" id="UP000185568"/>
    </source>
</evidence>
<gene>
    <name evidence="1" type="ORF">BTO30_04490</name>
</gene>
<comment type="caution">
    <text evidence="1">The sequence shown here is derived from an EMBL/GenBank/DDBJ whole genome shotgun (WGS) entry which is preliminary data.</text>
</comment>
<dbReference type="InterPro" id="IPR019615">
    <property type="entry name" value="DUF2487"/>
</dbReference>
<keyword evidence="2" id="KW-1185">Reference proteome</keyword>
<protein>
    <recommendedName>
        <fullName evidence="3">DUF2487 domain-containing protein</fullName>
    </recommendedName>
</protein>
<evidence type="ECO:0000313" key="1">
    <source>
        <dbReference type="EMBL" id="OLN23517.1"/>
    </source>
</evidence>
<dbReference type="Proteomes" id="UP000185568">
    <property type="component" value="Unassembled WGS sequence"/>
</dbReference>
<dbReference type="EMBL" id="MSDU01000008">
    <property type="protein sequence ID" value="OLN23517.1"/>
    <property type="molecule type" value="Genomic_DNA"/>
</dbReference>
<dbReference type="AlphaFoldDB" id="A0A1Q8Q844"/>
<dbReference type="OrthoDB" id="2678750at2"/>
<sequence>MNWNGKDTALFLQQKEYIDTAIVPVVPADFSPAMTQAAEQYEFIQLLVTFLEKQFKGRLLVTPPYAYLPDRDEKVNDAAEWAERLKAAGFKHIFFFTSGSAWRQEEEKTGASVIWVPSVPLGDMEDTVKYSLIENQAKQIVNIIVQKWQESAS</sequence>
<organism evidence="1 2">
    <name type="scientific">Domibacillus antri</name>
    <dbReference type="NCBI Taxonomy" id="1714264"/>
    <lineage>
        <taxon>Bacteria</taxon>
        <taxon>Bacillati</taxon>
        <taxon>Bacillota</taxon>
        <taxon>Bacilli</taxon>
        <taxon>Bacillales</taxon>
        <taxon>Bacillaceae</taxon>
        <taxon>Domibacillus</taxon>
    </lineage>
</organism>
<evidence type="ECO:0008006" key="3">
    <source>
        <dbReference type="Google" id="ProtNLM"/>
    </source>
</evidence>
<dbReference type="STRING" id="1714264.BTO30_04490"/>
<dbReference type="Pfam" id="PF10673">
    <property type="entry name" value="DUF2487"/>
    <property type="match status" value="1"/>
</dbReference>
<name>A0A1Q8Q844_9BACI</name>
<accession>A0A1Q8Q844</accession>